<evidence type="ECO:0000313" key="2">
    <source>
        <dbReference type="EMBL" id="QSS54664.1"/>
    </source>
</evidence>
<gene>
    <name evidence="2" type="ORF">I7I53_02296</name>
</gene>
<organism evidence="2 3">
    <name type="scientific">Ajellomyces capsulatus (strain H88)</name>
    <name type="common">Darling's disease fungus</name>
    <name type="synonym">Histoplasma capsulatum</name>
    <dbReference type="NCBI Taxonomy" id="544711"/>
    <lineage>
        <taxon>Eukaryota</taxon>
        <taxon>Fungi</taxon>
        <taxon>Dikarya</taxon>
        <taxon>Ascomycota</taxon>
        <taxon>Pezizomycotina</taxon>
        <taxon>Eurotiomycetes</taxon>
        <taxon>Eurotiomycetidae</taxon>
        <taxon>Onygenales</taxon>
        <taxon>Ajellomycetaceae</taxon>
        <taxon>Histoplasma</taxon>
    </lineage>
</organism>
<accession>A0A8A1LQG6</accession>
<dbReference type="VEuPathDB" id="FungiDB:I7I53_02296"/>
<dbReference type="EMBL" id="CP069104">
    <property type="protein sequence ID" value="QSS54664.1"/>
    <property type="molecule type" value="Genomic_DNA"/>
</dbReference>
<feature type="compositionally biased region" description="Basic and acidic residues" evidence="1">
    <location>
        <begin position="28"/>
        <end position="41"/>
    </location>
</feature>
<dbReference type="AlphaFoldDB" id="A0A8A1LQG6"/>
<name>A0A8A1LQG6_AJEC8</name>
<feature type="region of interest" description="Disordered" evidence="1">
    <location>
        <begin position="1"/>
        <end position="42"/>
    </location>
</feature>
<evidence type="ECO:0000313" key="3">
    <source>
        <dbReference type="Proteomes" id="UP000663419"/>
    </source>
</evidence>
<feature type="compositionally biased region" description="Basic and acidic residues" evidence="1">
    <location>
        <begin position="56"/>
        <end position="65"/>
    </location>
</feature>
<evidence type="ECO:0000256" key="1">
    <source>
        <dbReference type="SAM" id="MobiDB-lite"/>
    </source>
</evidence>
<proteinExistence type="predicted"/>
<feature type="region of interest" description="Disordered" evidence="1">
    <location>
        <begin position="56"/>
        <end position="77"/>
    </location>
</feature>
<feature type="compositionally biased region" description="Basic residues" evidence="1">
    <location>
        <begin position="66"/>
        <end position="77"/>
    </location>
</feature>
<dbReference type="Proteomes" id="UP000663419">
    <property type="component" value="Chromosome 3"/>
</dbReference>
<reference evidence="2" key="1">
    <citation type="submission" date="2021-01" db="EMBL/GenBank/DDBJ databases">
        <title>Chromosome-level genome assembly of a human fungal pathogen reveals clustering of transcriptionally co-regulated genes.</title>
        <authorList>
            <person name="Voorhies M."/>
            <person name="Cohen S."/>
            <person name="Shea T.P."/>
            <person name="Petrus S."/>
            <person name="Munoz J.F."/>
            <person name="Poplawski S."/>
            <person name="Goldman W.E."/>
            <person name="Michael T."/>
            <person name="Cuomo C.A."/>
            <person name="Sil A."/>
            <person name="Beyhan S."/>
        </authorList>
    </citation>
    <scope>NUCLEOTIDE SEQUENCE</scope>
    <source>
        <strain evidence="2">H88</strain>
    </source>
</reference>
<sequence length="77" mass="9072">MKVENTIPNPKVDKNTKPTGEPKSTTSRRKEEVTKGSEKGIMRQRRSFTLLCTPQRERLEGIDQKRRQKKMKMKKKN</sequence>
<protein>
    <submittedName>
        <fullName evidence="2">Uncharacterized protein</fullName>
    </submittedName>
</protein>